<dbReference type="OrthoDB" id="3541472at2759"/>
<accession>A0A8H6Y4Q9</accession>
<reference evidence="1" key="1">
    <citation type="submission" date="2020-05" db="EMBL/GenBank/DDBJ databases">
        <title>Mycena genomes resolve the evolution of fungal bioluminescence.</title>
        <authorList>
            <person name="Tsai I.J."/>
        </authorList>
    </citation>
    <scope>NUCLEOTIDE SEQUENCE</scope>
    <source>
        <strain evidence="1">160909Yilan</strain>
    </source>
</reference>
<proteinExistence type="predicted"/>
<dbReference type="EMBL" id="JACAZH010000013">
    <property type="protein sequence ID" value="KAF7351650.1"/>
    <property type="molecule type" value="Genomic_DNA"/>
</dbReference>
<gene>
    <name evidence="1" type="ORF">MSAN_01597600</name>
</gene>
<organism evidence="1 2">
    <name type="scientific">Mycena sanguinolenta</name>
    <dbReference type="NCBI Taxonomy" id="230812"/>
    <lineage>
        <taxon>Eukaryota</taxon>
        <taxon>Fungi</taxon>
        <taxon>Dikarya</taxon>
        <taxon>Basidiomycota</taxon>
        <taxon>Agaricomycotina</taxon>
        <taxon>Agaricomycetes</taxon>
        <taxon>Agaricomycetidae</taxon>
        <taxon>Agaricales</taxon>
        <taxon>Marasmiineae</taxon>
        <taxon>Mycenaceae</taxon>
        <taxon>Mycena</taxon>
    </lineage>
</organism>
<evidence type="ECO:0000313" key="2">
    <source>
        <dbReference type="Proteomes" id="UP000623467"/>
    </source>
</evidence>
<sequence>MLLDLSVELLELIGAQLTHCDLAILRTVCKALNGVLCRSFFFILVLKTNRNGLSQQRVDLLKALATRETGWSAHAKTLRIVPAKQLSLKRVSDNTLVPLLAAALASLPKIHTVVWHVANQDHWAWERTAVLAFLATLGDTLHELELSIPNTINLSALQIRGLRKFTFKCPGYGPSSASLVGLGLSSTPMLPLMYDDIAALISGNQLTSLHFEGTTEWSVIWRLMRSRKDGTKLIEITTSIVTQDLFDYLSSYSGLEKLALMLSDGSNQTVSNHLADAFFETVLPRHAETLRELSCPSAYQSGFSFGPHNVHVVSSLHKLTRLEMSINAAAVQSVHSYGLTMLPILVGGGGLPVLTEADQDDLDLVVTLLLETAAGFPFLQTLIIRAAETEENRSAGYWYVLHHPRNPINHTNAVNVAIGNAVEAFCTDVLCSATVYAGHATYRLLPRGVLGPTCAVAEAQATPRGCLRYVQTGWWSPCPL</sequence>
<comment type="caution">
    <text evidence="1">The sequence shown here is derived from an EMBL/GenBank/DDBJ whole genome shotgun (WGS) entry which is preliminary data.</text>
</comment>
<dbReference type="AlphaFoldDB" id="A0A8H6Y4Q9"/>
<keyword evidence="2" id="KW-1185">Reference proteome</keyword>
<protein>
    <submittedName>
        <fullName evidence="1">F-box domain-containing protein</fullName>
    </submittedName>
</protein>
<name>A0A8H6Y4Q9_9AGAR</name>
<evidence type="ECO:0000313" key="1">
    <source>
        <dbReference type="EMBL" id="KAF7351650.1"/>
    </source>
</evidence>
<dbReference type="Proteomes" id="UP000623467">
    <property type="component" value="Unassembled WGS sequence"/>
</dbReference>